<keyword evidence="2" id="KW-1185">Reference proteome</keyword>
<reference evidence="1 2" key="1">
    <citation type="submission" date="2021-06" db="EMBL/GenBank/DDBJ databases">
        <authorList>
            <person name="Kallberg Y."/>
            <person name="Tangrot J."/>
            <person name="Rosling A."/>
        </authorList>
    </citation>
    <scope>NUCLEOTIDE SEQUENCE [LARGE SCALE GENOMIC DNA]</scope>
    <source>
        <strain evidence="1 2">120-4 pot B 10/14</strain>
    </source>
</reference>
<organism evidence="1 2">
    <name type="scientific">Gigaspora margarita</name>
    <dbReference type="NCBI Taxonomy" id="4874"/>
    <lineage>
        <taxon>Eukaryota</taxon>
        <taxon>Fungi</taxon>
        <taxon>Fungi incertae sedis</taxon>
        <taxon>Mucoromycota</taxon>
        <taxon>Glomeromycotina</taxon>
        <taxon>Glomeromycetes</taxon>
        <taxon>Diversisporales</taxon>
        <taxon>Gigasporaceae</taxon>
        <taxon>Gigaspora</taxon>
    </lineage>
</organism>
<dbReference type="EMBL" id="CAJVQB010020176">
    <property type="protein sequence ID" value="CAG8793683.1"/>
    <property type="molecule type" value="Genomic_DNA"/>
</dbReference>
<dbReference type="Proteomes" id="UP000789901">
    <property type="component" value="Unassembled WGS sequence"/>
</dbReference>
<name>A0ABN7VRK9_GIGMA</name>
<evidence type="ECO:0000313" key="1">
    <source>
        <dbReference type="EMBL" id="CAG8793683.1"/>
    </source>
</evidence>
<comment type="caution">
    <text evidence="1">The sequence shown here is derived from an EMBL/GenBank/DDBJ whole genome shotgun (WGS) entry which is preliminary data.</text>
</comment>
<accession>A0ABN7VRK9</accession>
<evidence type="ECO:0000313" key="2">
    <source>
        <dbReference type="Proteomes" id="UP000789901"/>
    </source>
</evidence>
<protein>
    <submittedName>
        <fullName evidence="1">45838_t:CDS:1</fullName>
    </submittedName>
</protein>
<feature type="non-terminal residue" evidence="1">
    <location>
        <position position="1"/>
    </location>
</feature>
<proteinExistence type="predicted"/>
<sequence length="92" mass="11096">NDYELELKEIFKTKESPFEIVEISNIQDDKQIQQFDNQILTLLQIEKFQRIFAQHTIIEGNEEQEINDELTILLDQQKKDAFFFNPLYINFL</sequence>
<gene>
    <name evidence="1" type="ORF">GMARGA_LOCUS21647</name>
</gene>